<dbReference type="Proteomes" id="UP000185151">
    <property type="component" value="Unassembled WGS sequence"/>
</dbReference>
<evidence type="ECO:0000256" key="3">
    <source>
        <dbReference type="SAM" id="MobiDB-lite"/>
    </source>
</evidence>
<dbReference type="SUPFAM" id="SSF143120">
    <property type="entry name" value="YefM-like"/>
    <property type="match status" value="1"/>
</dbReference>
<protein>
    <recommendedName>
        <fullName evidence="2">Antitoxin</fullName>
    </recommendedName>
</protein>
<dbReference type="InterPro" id="IPR036165">
    <property type="entry name" value="YefM-like_sf"/>
</dbReference>
<name>A0A1N6GRW6_9BURK</name>
<evidence type="ECO:0000313" key="5">
    <source>
        <dbReference type="Proteomes" id="UP000185151"/>
    </source>
</evidence>
<dbReference type="RefSeq" id="WP_074294434.1">
    <property type="nucleotide sequence ID" value="NZ_FSRU01000001.1"/>
</dbReference>
<feature type="compositionally biased region" description="Polar residues" evidence="3">
    <location>
        <begin position="1"/>
        <end position="21"/>
    </location>
</feature>
<keyword evidence="5" id="KW-1185">Reference proteome</keyword>
<sequence length="100" mass="10886">METSATHSARSITTRDLSKNPSKALRDAGEQPLIVMRHQRPIACLVSIEQWAELMSRLKDVELNTSVAQIDMQIRSVALATPMHFSSALPALVVGTSSGK</sequence>
<dbReference type="InterPro" id="IPR006442">
    <property type="entry name" value="Antitoxin_Phd/YefM"/>
</dbReference>
<evidence type="ECO:0000256" key="2">
    <source>
        <dbReference type="RuleBase" id="RU362080"/>
    </source>
</evidence>
<proteinExistence type="inferred from homology"/>
<feature type="region of interest" description="Disordered" evidence="3">
    <location>
        <begin position="1"/>
        <end position="25"/>
    </location>
</feature>
<evidence type="ECO:0000256" key="1">
    <source>
        <dbReference type="ARBA" id="ARBA00009981"/>
    </source>
</evidence>
<dbReference type="Pfam" id="PF02604">
    <property type="entry name" value="PhdYeFM_antitox"/>
    <property type="match status" value="1"/>
</dbReference>
<comment type="similarity">
    <text evidence="1 2">Belongs to the phD/YefM antitoxin family.</text>
</comment>
<comment type="function">
    <text evidence="2">Antitoxin component of a type II toxin-antitoxin (TA) system.</text>
</comment>
<dbReference type="EMBL" id="FSRU01000001">
    <property type="protein sequence ID" value="SIO10223.1"/>
    <property type="molecule type" value="Genomic_DNA"/>
</dbReference>
<gene>
    <name evidence="4" type="ORF">SAMN05444165_0927</name>
</gene>
<reference evidence="4 5" key="1">
    <citation type="submission" date="2016-11" db="EMBL/GenBank/DDBJ databases">
        <authorList>
            <person name="Jaros S."/>
            <person name="Januszkiewicz K."/>
            <person name="Wedrychowicz H."/>
        </authorList>
    </citation>
    <scope>NUCLEOTIDE SEQUENCE [LARGE SCALE GENOMIC DNA]</scope>
    <source>
        <strain evidence="4 5">GAS95</strain>
    </source>
</reference>
<dbReference type="OrthoDB" id="9080928at2"/>
<organism evidence="4 5">
    <name type="scientific">Paraburkholderia phenazinium</name>
    <dbReference type="NCBI Taxonomy" id="60549"/>
    <lineage>
        <taxon>Bacteria</taxon>
        <taxon>Pseudomonadati</taxon>
        <taxon>Pseudomonadota</taxon>
        <taxon>Betaproteobacteria</taxon>
        <taxon>Burkholderiales</taxon>
        <taxon>Burkholderiaceae</taxon>
        <taxon>Paraburkholderia</taxon>
    </lineage>
</organism>
<accession>A0A1N6GRW6</accession>
<dbReference type="AlphaFoldDB" id="A0A1N6GRW6"/>
<evidence type="ECO:0000313" key="4">
    <source>
        <dbReference type="EMBL" id="SIO10223.1"/>
    </source>
</evidence>